<comment type="similarity">
    <text evidence="2">Belongs to the methyl-accepting chemotaxis (MCP) protein family.</text>
</comment>
<accession>A0ABU9U8U0</accession>
<name>A0ABU9U8U0_9SPIR</name>
<dbReference type="CDD" id="cd06225">
    <property type="entry name" value="HAMP"/>
    <property type="match status" value="1"/>
</dbReference>
<comment type="caution">
    <text evidence="7">The sequence shown here is derived from an EMBL/GenBank/DDBJ whole genome shotgun (WGS) entry which is preliminary data.</text>
</comment>
<dbReference type="SMART" id="SM00283">
    <property type="entry name" value="MA"/>
    <property type="match status" value="1"/>
</dbReference>
<dbReference type="InterPro" id="IPR004089">
    <property type="entry name" value="MCPsignal_dom"/>
</dbReference>
<dbReference type="EMBL" id="JBCHKQ010000001">
    <property type="protein sequence ID" value="MEM5947088.1"/>
    <property type="molecule type" value="Genomic_DNA"/>
</dbReference>
<organism evidence="7 8">
    <name type="scientific">Rarispira pelagica</name>
    <dbReference type="NCBI Taxonomy" id="3141764"/>
    <lineage>
        <taxon>Bacteria</taxon>
        <taxon>Pseudomonadati</taxon>
        <taxon>Spirochaetota</taxon>
        <taxon>Spirochaetia</taxon>
        <taxon>Winmispirales</taxon>
        <taxon>Winmispiraceae</taxon>
        <taxon>Rarispira</taxon>
    </lineage>
</organism>
<keyword evidence="4" id="KW-0472">Membrane</keyword>
<evidence type="ECO:0000259" key="5">
    <source>
        <dbReference type="PROSITE" id="PS50111"/>
    </source>
</evidence>
<sequence length="621" mass="68445">MKIKTRLLLVMVIIVVGFALTAGSFLYVDSVSSSISSLESKGRDTLISLFRFIDFSQQLLVKETSSVKFSAYLNLWSLNKKDTENAFEAFVKHPARGYMNDSLNQKIDAAYENWQKVSTTFDEIYEDMDKLAKDTRIPTHQKSGLIAMRNYVEQNNIGGEDFFRYVASIATRVGNQVQNARNFSTDSVAVIIAQISKESESFISSVRLFLIMFLLIVITVVSFLIFRITSALAGRIVHLESVMSTLEKKDLRARAKDTGSDEIGELASHINGVLDIITGFTASIKNAVKQMDMLKESLASGAGQSAAAVTEIDKNIEMIKGVFIRLSDTIDNMSSGIKDISLNVNAMHSMMDNQTHSINEATSSIEEMTAAVQNVSRLVEERSKGAETLRELVHSSGEKFATSHDLIQAVFHEIENVMEAIEIIETVADQTNLLSMNAAIESAHAGDAGRGFAVVAEEIRKLAETTGEHSDRIGVALRRVVERIQETLQVSDESSAAFEHITKEVDNFVKALEDIKQNTQELSGGSMVVLNSAQSVVDVNKNLAESVTGIVQGIENIYKSAEEVRKVNYEVKKGLEEIETGSKEIVRTVSSISNLAEETREKVSELSGLVDSFKVKEEETA</sequence>
<feature type="domain" description="HAMP" evidence="6">
    <location>
        <begin position="230"/>
        <end position="282"/>
    </location>
</feature>
<dbReference type="PANTHER" id="PTHR32089:SF112">
    <property type="entry name" value="LYSOZYME-LIKE PROTEIN-RELATED"/>
    <property type="match status" value="1"/>
</dbReference>
<dbReference type="PROSITE" id="PS50885">
    <property type="entry name" value="HAMP"/>
    <property type="match status" value="1"/>
</dbReference>
<evidence type="ECO:0000256" key="1">
    <source>
        <dbReference type="ARBA" id="ARBA00023224"/>
    </source>
</evidence>
<dbReference type="InterPro" id="IPR003660">
    <property type="entry name" value="HAMP_dom"/>
</dbReference>
<keyword evidence="1 3" id="KW-0807">Transducer</keyword>
<gene>
    <name evidence="7" type="ORF">WKV44_00865</name>
</gene>
<dbReference type="Proteomes" id="UP001466331">
    <property type="component" value="Unassembled WGS sequence"/>
</dbReference>
<keyword evidence="4" id="KW-1133">Transmembrane helix</keyword>
<evidence type="ECO:0000256" key="3">
    <source>
        <dbReference type="PROSITE-ProRule" id="PRU00284"/>
    </source>
</evidence>
<proteinExistence type="inferred from homology"/>
<feature type="domain" description="Methyl-accepting transducer" evidence="5">
    <location>
        <begin position="329"/>
        <end position="555"/>
    </location>
</feature>
<dbReference type="SUPFAM" id="SSF58104">
    <property type="entry name" value="Methyl-accepting chemotaxis protein (MCP) signaling domain"/>
    <property type="match status" value="1"/>
</dbReference>
<evidence type="ECO:0000313" key="8">
    <source>
        <dbReference type="Proteomes" id="UP001466331"/>
    </source>
</evidence>
<dbReference type="Pfam" id="PF00672">
    <property type="entry name" value="HAMP"/>
    <property type="match status" value="1"/>
</dbReference>
<dbReference type="SMART" id="SM00304">
    <property type="entry name" value="HAMP"/>
    <property type="match status" value="1"/>
</dbReference>
<dbReference type="PANTHER" id="PTHR32089">
    <property type="entry name" value="METHYL-ACCEPTING CHEMOTAXIS PROTEIN MCPB"/>
    <property type="match status" value="1"/>
</dbReference>
<evidence type="ECO:0000256" key="2">
    <source>
        <dbReference type="ARBA" id="ARBA00029447"/>
    </source>
</evidence>
<dbReference type="Pfam" id="PF00015">
    <property type="entry name" value="MCPsignal"/>
    <property type="match status" value="1"/>
</dbReference>
<dbReference type="Gene3D" id="1.10.287.950">
    <property type="entry name" value="Methyl-accepting chemotaxis protein"/>
    <property type="match status" value="1"/>
</dbReference>
<feature type="transmembrane region" description="Helical" evidence="4">
    <location>
        <begin position="206"/>
        <end position="226"/>
    </location>
</feature>
<evidence type="ECO:0000313" key="7">
    <source>
        <dbReference type="EMBL" id="MEM5947088.1"/>
    </source>
</evidence>
<protein>
    <submittedName>
        <fullName evidence="7">HAMP domain-containing methyl-accepting chemotaxis protein</fullName>
    </submittedName>
</protein>
<dbReference type="RefSeq" id="WP_420068541.1">
    <property type="nucleotide sequence ID" value="NZ_JBCHKQ010000001.1"/>
</dbReference>
<evidence type="ECO:0000256" key="4">
    <source>
        <dbReference type="SAM" id="Phobius"/>
    </source>
</evidence>
<reference evidence="7 8" key="1">
    <citation type="submission" date="2024-03" db="EMBL/GenBank/DDBJ databases">
        <title>Ignisphaera cupida sp. nov., a hyperthermophilic hydrolytic archaeon from a hot spring of Kamchatka, and proposal of Ignisphaeraceae fam. nov.</title>
        <authorList>
            <person name="Podosokorskaya O.A."/>
            <person name="Elcheninov A.G."/>
            <person name="Maltseva A.I."/>
            <person name="Zayulina K.S."/>
            <person name="Novikov A."/>
            <person name="Merkel A.Y."/>
        </authorList>
    </citation>
    <scope>NUCLEOTIDE SEQUENCE [LARGE SCALE GENOMIC DNA]</scope>
    <source>
        <strain evidence="7 8">38H-sp</strain>
    </source>
</reference>
<dbReference type="Gene3D" id="6.10.340.10">
    <property type="match status" value="1"/>
</dbReference>
<keyword evidence="4" id="KW-0812">Transmembrane</keyword>
<evidence type="ECO:0000259" key="6">
    <source>
        <dbReference type="PROSITE" id="PS50885"/>
    </source>
</evidence>
<keyword evidence="8" id="KW-1185">Reference proteome</keyword>
<feature type="transmembrane region" description="Helical" evidence="4">
    <location>
        <begin position="7"/>
        <end position="28"/>
    </location>
</feature>
<dbReference type="PROSITE" id="PS50111">
    <property type="entry name" value="CHEMOTAXIS_TRANSDUC_2"/>
    <property type="match status" value="1"/>
</dbReference>